<keyword evidence="1" id="KW-0812">Transmembrane</keyword>
<protein>
    <recommendedName>
        <fullName evidence="4">DUF2809 domain-containing protein</fullName>
    </recommendedName>
</protein>
<evidence type="ECO:0000256" key="1">
    <source>
        <dbReference type="SAM" id="Phobius"/>
    </source>
</evidence>
<feature type="transmembrane region" description="Helical" evidence="1">
    <location>
        <begin position="35"/>
        <end position="56"/>
    </location>
</feature>
<keyword evidence="1" id="KW-1133">Transmembrane helix</keyword>
<sequence length="126" mass="14172">MRILRSLLVWLCFIPAAILNGDVRQYCLHPLLHQWALPVSGVLLSGLIILLTWLLLPRVGILNQKERYAIACLWTVLTITFEFIFGTSTGQTFHELVSAYNPMTGNLWILVVLSTALSPVIIKKSI</sequence>
<organism evidence="2 3">
    <name type="scientific">Phocaeicola intestinalis</name>
    <dbReference type="NCBI Taxonomy" id="2762212"/>
    <lineage>
        <taxon>Bacteria</taxon>
        <taxon>Pseudomonadati</taxon>
        <taxon>Bacteroidota</taxon>
        <taxon>Bacteroidia</taxon>
        <taxon>Bacteroidales</taxon>
        <taxon>Bacteroidaceae</taxon>
        <taxon>Phocaeicola</taxon>
    </lineage>
</organism>
<keyword evidence="1" id="KW-0472">Membrane</keyword>
<proteinExistence type="predicted"/>
<dbReference type="EMBL" id="JACSPP010000038">
    <property type="protein sequence ID" value="MBD8041070.1"/>
    <property type="molecule type" value="Genomic_DNA"/>
</dbReference>
<feature type="transmembrane region" description="Helical" evidence="1">
    <location>
        <begin position="105"/>
        <end position="122"/>
    </location>
</feature>
<dbReference type="Proteomes" id="UP000620874">
    <property type="component" value="Unassembled WGS sequence"/>
</dbReference>
<name>A0ABR8YA33_9BACT</name>
<evidence type="ECO:0008006" key="4">
    <source>
        <dbReference type="Google" id="ProtNLM"/>
    </source>
</evidence>
<evidence type="ECO:0000313" key="3">
    <source>
        <dbReference type="Proteomes" id="UP000620874"/>
    </source>
</evidence>
<reference evidence="2 3" key="1">
    <citation type="submission" date="2020-08" db="EMBL/GenBank/DDBJ databases">
        <title>A Genomic Blueprint of the Chicken Gut Microbiome.</title>
        <authorList>
            <person name="Gilroy R."/>
            <person name="Ravi A."/>
            <person name="Getino M."/>
            <person name="Pursley I."/>
            <person name="Horton D.L."/>
            <person name="Alikhan N.-F."/>
            <person name="Baker D."/>
            <person name="Gharbi K."/>
            <person name="Hall N."/>
            <person name="Watson M."/>
            <person name="Adriaenssens E.M."/>
            <person name="Foster-Nyarko E."/>
            <person name="Jarju S."/>
            <person name="Secka A."/>
            <person name="Antonio M."/>
            <person name="Oren A."/>
            <person name="Chaudhuri R."/>
            <person name="La Ragione R.M."/>
            <person name="Hildebrand F."/>
            <person name="Pallen M.J."/>
        </authorList>
    </citation>
    <scope>NUCLEOTIDE SEQUENCE [LARGE SCALE GENOMIC DNA]</scope>
    <source>
        <strain evidence="2 3">Sa1CVN1</strain>
    </source>
</reference>
<comment type="caution">
    <text evidence="2">The sequence shown here is derived from an EMBL/GenBank/DDBJ whole genome shotgun (WGS) entry which is preliminary data.</text>
</comment>
<keyword evidence="3" id="KW-1185">Reference proteome</keyword>
<feature type="transmembrane region" description="Helical" evidence="1">
    <location>
        <begin position="68"/>
        <end position="85"/>
    </location>
</feature>
<evidence type="ECO:0000313" key="2">
    <source>
        <dbReference type="EMBL" id="MBD8041070.1"/>
    </source>
</evidence>
<gene>
    <name evidence="2" type="ORF">H9625_11615</name>
</gene>
<dbReference type="RefSeq" id="WP_191764452.1">
    <property type="nucleotide sequence ID" value="NZ_JACSPP010000038.1"/>
</dbReference>
<accession>A0ABR8YA33</accession>